<accession>A0A0R0M4G7</accession>
<keyword evidence="1" id="KW-1133">Transmembrane helix</keyword>
<sequence>MSLSIKKIILLLFCFSSKSKRFSVCGLFSMVGQRSHNLKFFAKICHFKFSDGRIGSRVFFRILSKKTANLPFAVRKVSKKGLLLRDTLISDLRNSGVCILNRILCYTLNCIFNFVLSYTLNYIFNRILNRILNYILNCIFNYIFNSVLSYTLNCTLNYILNYILNCTLNCIFNCVFTLENVHYRVVLLRIECCTAQFNNFVIF</sequence>
<name>A0A0R0M4G7_9MICR</name>
<feature type="transmembrane region" description="Helical" evidence="1">
    <location>
        <begin position="99"/>
        <end position="124"/>
    </location>
</feature>
<keyword evidence="2" id="KW-0732">Signal</keyword>
<keyword evidence="1" id="KW-0812">Transmembrane</keyword>
<protein>
    <submittedName>
        <fullName evidence="3">Uncharacterized protein</fullName>
    </submittedName>
</protein>
<feature type="transmembrane region" description="Helical" evidence="1">
    <location>
        <begin position="131"/>
        <end position="152"/>
    </location>
</feature>
<dbReference type="Proteomes" id="UP000051530">
    <property type="component" value="Unassembled WGS sequence"/>
</dbReference>
<evidence type="ECO:0000256" key="1">
    <source>
        <dbReference type="SAM" id="Phobius"/>
    </source>
</evidence>
<comment type="caution">
    <text evidence="3">The sequence shown here is derived from an EMBL/GenBank/DDBJ whole genome shotgun (WGS) entry which is preliminary data.</text>
</comment>
<keyword evidence="4" id="KW-1185">Reference proteome</keyword>
<evidence type="ECO:0000313" key="3">
    <source>
        <dbReference type="EMBL" id="KRH93943.1"/>
    </source>
</evidence>
<evidence type="ECO:0000256" key="2">
    <source>
        <dbReference type="SAM" id="SignalP"/>
    </source>
</evidence>
<proteinExistence type="predicted"/>
<keyword evidence="1" id="KW-0472">Membrane</keyword>
<dbReference type="EMBL" id="LGUB01000174">
    <property type="protein sequence ID" value="KRH93943.1"/>
    <property type="molecule type" value="Genomic_DNA"/>
</dbReference>
<feature type="signal peptide" evidence="2">
    <location>
        <begin position="1"/>
        <end position="19"/>
    </location>
</feature>
<evidence type="ECO:0000313" key="4">
    <source>
        <dbReference type="Proteomes" id="UP000051530"/>
    </source>
</evidence>
<dbReference type="AlphaFoldDB" id="A0A0R0M4G7"/>
<reference evidence="3 4" key="1">
    <citation type="submission" date="2015-07" db="EMBL/GenBank/DDBJ databases">
        <title>The genome of Pseudoloma neurophilia, a relevant intracellular parasite of the zebrafish.</title>
        <authorList>
            <person name="Ndikumana S."/>
            <person name="Pelin A."/>
            <person name="Sanders J."/>
            <person name="Corradi N."/>
        </authorList>
    </citation>
    <scope>NUCLEOTIDE SEQUENCE [LARGE SCALE GENOMIC DNA]</scope>
    <source>
        <strain evidence="3 4">MK1</strain>
    </source>
</reference>
<gene>
    <name evidence="3" type="ORF">M153_478000771</name>
</gene>
<organism evidence="3 4">
    <name type="scientific">Pseudoloma neurophilia</name>
    <dbReference type="NCBI Taxonomy" id="146866"/>
    <lineage>
        <taxon>Eukaryota</taxon>
        <taxon>Fungi</taxon>
        <taxon>Fungi incertae sedis</taxon>
        <taxon>Microsporidia</taxon>
        <taxon>Pseudoloma</taxon>
    </lineage>
</organism>
<dbReference type="VEuPathDB" id="MicrosporidiaDB:M153_478000771"/>
<feature type="chain" id="PRO_5006399125" evidence="2">
    <location>
        <begin position="20"/>
        <end position="203"/>
    </location>
</feature>